<dbReference type="PANTHER" id="PTHR34387">
    <property type="entry name" value="SLR1258 PROTEIN"/>
    <property type="match status" value="1"/>
</dbReference>
<protein>
    <submittedName>
        <fullName evidence="1">Oxidative stress defense protein</fullName>
    </submittedName>
</protein>
<dbReference type="EMBL" id="MLJW01000124">
    <property type="protein sequence ID" value="OIQ98057.1"/>
    <property type="molecule type" value="Genomic_DNA"/>
</dbReference>
<dbReference type="Gene3D" id="3.30.110.170">
    <property type="entry name" value="Protein of unknown function (DUF541), domain 1"/>
    <property type="match status" value="1"/>
</dbReference>
<sequence>MARASDGGQINVSGSAREVVPPDRATWRFTIYSTAPSVEAAAANARAAQDRLMGRMAQLQVPADTLVSEGMRQGALWRYDQGHRLPDGFFTELSYKLKLTDLKEYPVVSEKLFLDSLIEVQNVELSSTKKAEAERDAIRSALVDARQKAETIAQEIHAKLGSVKDVSCQSDEPVVVRGMMMAAARASQPALEPIVVNARVSVTYRIGE</sequence>
<evidence type="ECO:0000313" key="1">
    <source>
        <dbReference type="EMBL" id="OIQ98057.1"/>
    </source>
</evidence>
<dbReference type="GO" id="GO:0006974">
    <property type="term" value="P:DNA damage response"/>
    <property type="evidence" value="ECO:0007669"/>
    <property type="project" value="TreeGrafter"/>
</dbReference>
<name>A0A1J5RQR7_9ZZZZ</name>
<dbReference type="PANTHER" id="PTHR34387:SF2">
    <property type="entry name" value="SLR1258 PROTEIN"/>
    <property type="match status" value="1"/>
</dbReference>
<dbReference type="Gene3D" id="3.30.70.2970">
    <property type="entry name" value="Protein of unknown function (DUF541), domain 2"/>
    <property type="match status" value="1"/>
</dbReference>
<gene>
    <name evidence="1" type="ORF">GALL_199780</name>
</gene>
<dbReference type="InterPro" id="IPR007497">
    <property type="entry name" value="SIMPL/DUF541"/>
</dbReference>
<comment type="caution">
    <text evidence="1">The sequence shown here is derived from an EMBL/GenBank/DDBJ whole genome shotgun (WGS) entry which is preliminary data.</text>
</comment>
<organism evidence="1">
    <name type="scientific">mine drainage metagenome</name>
    <dbReference type="NCBI Taxonomy" id="410659"/>
    <lineage>
        <taxon>unclassified sequences</taxon>
        <taxon>metagenomes</taxon>
        <taxon>ecological metagenomes</taxon>
    </lineage>
</organism>
<proteinExistence type="predicted"/>
<accession>A0A1J5RQR7</accession>
<dbReference type="AlphaFoldDB" id="A0A1J5RQR7"/>
<reference evidence="1" key="1">
    <citation type="submission" date="2016-10" db="EMBL/GenBank/DDBJ databases">
        <title>Sequence of Gallionella enrichment culture.</title>
        <authorList>
            <person name="Poehlein A."/>
            <person name="Muehling M."/>
            <person name="Daniel R."/>
        </authorList>
    </citation>
    <scope>NUCLEOTIDE SEQUENCE</scope>
</reference>
<dbReference type="Pfam" id="PF04402">
    <property type="entry name" value="SIMPL"/>
    <property type="match status" value="1"/>
</dbReference>
<dbReference type="InterPro" id="IPR052022">
    <property type="entry name" value="26kDa_periplasmic_antigen"/>
</dbReference>